<dbReference type="InterPro" id="IPR018244">
    <property type="entry name" value="Allrgn_V5/Tpx1_CS"/>
</dbReference>
<dbReference type="EMBL" id="JARAOO010000004">
    <property type="protein sequence ID" value="KAJ7972482.1"/>
    <property type="molecule type" value="Genomic_DNA"/>
</dbReference>
<dbReference type="AlphaFoldDB" id="A0AAD7Q0A2"/>
<dbReference type="PANTHER" id="PTHR10334">
    <property type="entry name" value="CYSTEINE-RICH SECRETORY PROTEIN-RELATED"/>
    <property type="match status" value="1"/>
</dbReference>
<dbReference type="SMART" id="SM00198">
    <property type="entry name" value="SCP"/>
    <property type="match status" value="1"/>
</dbReference>
<feature type="compositionally biased region" description="Polar residues" evidence="1">
    <location>
        <begin position="65"/>
        <end position="82"/>
    </location>
</feature>
<evidence type="ECO:0000313" key="4">
    <source>
        <dbReference type="EMBL" id="KAJ7972482.1"/>
    </source>
</evidence>
<organism evidence="4 5">
    <name type="scientific">Quillaja saponaria</name>
    <name type="common">Soap bark tree</name>
    <dbReference type="NCBI Taxonomy" id="32244"/>
    <lineage>
        <taxon>Eukaryota</taxon>
        <taxon>Viridiplantae</taxon>
        <taxon>Streptophyta</taxon>
        <taxon>Embryophyta</taxon>
        <taxon>Tracheophyta</taxon>
        <taxon>Spermatophyta</taxon>
        <taxon>Magnoliopsida</taxon>
        <taxon>eudicotyledons</taxon>
        <taxon>Gunneridae</taxon>
        <taxon>Pentapetalae</taxon>
        <taxon>rosids</taxon>
        <taxon>fabids</taxon>
        <taxon>Fabales</taxon>
        <taxon>Quillajaceae</taxon>
        <taxon>Quillaja</taxon>
    </lineage>
</organism>
<feature type="region of interest" description="Disordered" evidence="1">
    <location>
        <begin position="23"/>
        <end position="114"/>
    </location>
</feature>
<dbReference type="InterPro" id="IPR001283">
    <property type="entry name" value="CRISP-related"/>
</dbReference>
<name>A0AAD7Q0A2_QUISA</name>
<dbReference type="Pfam" id="PF00188">
    <property type="entry name" value="CAP"/>
    <property type="match status" value="1"/>
</dbReference>
<dbReference type="KEGG" id="qsa:O6P43_010361"/>
<feature type="domain" description="SCP" evidence="3">
    <location>
        <begin position="123"/>
        <end position="260"/>
    </location>
</feature>
<feature type="compositionally biased region" description="Polar residues" evidence="1">
    <location>
        <begin position="104"/>
        <end position="114"/>
    </location>
</feature>
<feature type="compositionally biased region" description="Low complexity" evidence="1">
    <location>
        <begin position="23"/>
        <end position="35"/>
    </location>
</feature>
<evidence type="ECO:0000256" key="2">
    <source>
        <dbReference type="SAM" id="SignalP"/>
    </source>
</evidence>
<dbReference type="SUPFAM" id="SSF55797">
    <property type="entry name" value="PR-1-like"/>
    <property type="match status" value="1"/>
</dbReference>
<dbReference type="InterPro" id="IPR035940">
    <property type="entry name" value="CAP_sf"/>
</dbReference>
<reference evidence="4" key="1">
    <citation type="journal article" date="2023" name="Science">
        <title>Elucidation of the pathway for biosynthesis of saponin adjuvants from the soapbark tree.</title>
        <authorList>
            <person name="Reed J."/>
            <person name="Orme A."/>
            <person name="El-Demerdash A."/>
            <person name="Owen C."/>
            <person name="Martin L.B.B."/>
            <person name="Misra R.C."/>
            <person name="Kikuchi S."/>
            <person name="Rejzek M."/>
            <person name="Martin A.C."/>
            <person name="Harkess A."/>
            <person name="Leebens-Mack J."/>
            <person name="Louveau T."/>
            <person name="Stephenson M.J."/>
            <person name="Osbourn A."/>
        </authorList>
    </citation>
    <scope>NUCLEOTIDE SEQUENCE</scope>
    <source>
        <strain evidence="4">S10</strain>
    </source>
</reference>
<dbReference type="CDD" id="cd05381">
    <property type="entry name" value="CAP_PR-1"/>
    <property type="match status" value="1"/>
</dbReference>
<sequence>MPQPQIIAAVILSICFISLATPTSPQHHQPQHTQQWLSSHHHHHNGVVLHRKPHGVTPNRHHRPTQQLSKNNVVASTIPHTEQPSHHGPRPHPYHVGPHHEQPQKTTGHQGFNNTPTQVHPLFQEFLDAHNKVRLEYNLPLFTWDEKLESYARDWATNRYFDCAVKHSGKPGMYGDRPYGESIYWSYWPHSPARIVNSLFKEREDYDFNTNTCKPGKMCGHFTQIIWRDSRRLGCFRQKCHGNGGYIVVCEYDPKGNIYNAKPLEAHLQ</sequence>
<feature type="chain" id="PRO_5042042967" evidence="2">
    <location>
        <begin position="21"/>
        <end position="269"/>
    </location>
</feature>
<proteinExistence type="predicted"/>
<dbReference type="InterPro" id="IPR014044">
    <property type="entry name" value="CAP_dom"/>
</dbReference>
<accession>A0AAD7Q0A2</accession>
<evidence type="ECO:0000259" key="3">
    <source>
        <dbReference type="SMART" id="SM00198"/>
    </source>
</evidence>
<evidence type="ECO:0000256" key="1">
    <source>
        <dbReference type="SAM" id="MobiDB-lite"/>
    </source>
</evidence>
<feature type="signal peptide" evidence="2">
    <location>
        <begin position="1"/>
        <end position="20"/>
    </location>
</feature>
<comment type="caution">
    <text evidence="4">The sequence shown here is derived from an EMBL/GenBank/DDBJ whole genome shotgun (WGS) entry which is preliminary data.</text>
</comment>
<evidence type="ECO:0000313" key="5">
    <source>
        <dbReference type="Proteomes" id="UP001163823"/>
    </source>
</evidence>
<dbReference type="PRINTS" id="PR00837">
    <property type="entry name" value="V5TPXLIKE"/>
</dbReference>
<gene>
    <name evidence="4" type="ORF">O6P43_010361</name>
</gene>
<feature type="compositionally biased region" description="Basic residues" evidence="1">
    <location>
        <begin position="39"/>
        <end position="64"/>
    </location>
</feature>
<dbReference type="Proteomes" id="UP001163823">
    <property type="component" value="Chromosome 4"/>
</dbReference>
<protein>
    <submittedName>
        <fullName evidence="4">Pathogenesis-related protein 1</fullName>
    </submittedName>
</protein>
<dbReference type="PROSITE" id="PS01009">
    <property type="entry name" value="CRISP_1"/>
    <property type="match status" value="1"/>
</dbReference>
<dbReference type="FunFam" id="3.40.33.10:FF:000004">
    <property type="entry name" value="CAP, cysteine-rich secretory protein, antigen 5"/>
    <property type="match status" value="1"/>
</dbReference>
<dbReference type="Gene3D" id="3.40.33.10">
    <property type="entry name" value="CAP"/>
    <property type="match status" value="1"/>
</dbReference>
<dbReference type="GO" id="GO:0005576">
    <property type="term" value="C:extracellular region"/>
    <property type="evidence" value="ECO:0007669"/>
    <property type="project" value="InterPro"/>
</dbReference>
<keyword evidence="5" id="KW-1185">Reference proteome</keyword>
<keyword evidence="2" id="KW-0732">Signal</keyword>